<sequence length="359" mass="36217">MHKVTKVFTITVTDILETISGTAKNDVLKGGIGLDRLLGLAGNDTLLGYAGNDVLEGGDGNDVLIGGAGADRLLGGNGSDTASYAGAKAGLVASLAMPSINTGDAKGDTYSSIENLTGTFHADKLVGDANANVLNGGAGNDTLEGGDGNDLLIGGAGADRLFGGNGTDTASYVDAKAVVVASLAAPSINKGDAGGDTYSSVENLSGSSHADRLTGDTKANVIDGGAGNDLLSGGAGSDQIIGGLGFDDLYGGTGSDRFVFRSAKELGTSKTATDTIFDFSQKEKDVIDFAAIDANIGKSGNQAFSFIDTAKFSKKAGELRYEKTKANTFVYGDVNGDGTADFVLHIDAVLSLKPGDFLL</sequence>
<evidence type="ECO:0000313" key="4">
    <source>
        <dbReference type="Proteomes" id="UP001177080"/>
    </source>
</evidence>
<protein>
    <submittedName>
        <fullName evidence="3">Protease</fullName>
    </submittedName>
</protein>
<organism evidence="3 4">
    <name type="scientific">Shinella curvata</name>
    <dbReference type="NCBI Taxonomy" id="1817964"/>
    <lineage>
        <taxon>Bacteria</taxon>
        <taxon>Pseudomonadati</taxon>
        <taxon>Pseudomonadota</taxon>
        <taxon>Alphaproteobacteria</taxon>
        <taxon>Hyphomicrobiales</taxon>
        <taxon>Rhizobiaceae</taxon>
        <taxon>Shinella</taxon>
    </lineage>
</organism>
<proteinExistence type="predicted"/>
<dbReference type="Gene3D" id="2.150.10.10">
    <property type="entry name" value="Serralysin-like metalloprotease, C-terminal"/>
    <property type="match status" value="3"/>
</dbReference>
<dbReference type="GO" id="GO:0006508">
    <property type="term" value="P:proteolysis"/>
    <property type="evidence" value="ECO:0007669"/>
    <property type="project" value="UniProtKB-KW"/>
</dbReference>
<keyword evidence="2" id="KW-0964">Secreted</keyword>
<evidence type="ECO:0000256" key="1">
    <source>
        <dbReference type="ARBA" id="ARBA00004613"/>
    </source>
</evidence>
<dbReference type="EMBL" id="WHSC02000006">
    <property type="protein sequence ID" value="MDO6122168.1"/>
    <property type="molecule type" value="Genomic_DNA"/>
</dbReference>
<evidence type="ECO:0000256" key="2">
    <source>
        <dbReference type="ARBA" id="ARBA00022525"/>
    </source>
</evidence>
<comment type="caution">
    <text evidence="3">The sequence shown here is derived from an EMBL/GenBank/DDBJ whole genome shotgun (WGS) entry which is preliminary data.</text>
</comment>
<dbReference type="InterPro" id="IPR050557">
    <property type="entry name" value="RTX_toxin/Mannuronan_C5-epim"/>
</dbReference>
<dbReference type="PRINTS" id="PR00313">
    <property type="entry name" value="CABNDNGRPT"/>
</dbReference>
<gene>
    <name evidence="3" type="ORF">GB928_013320</name>
</gene>
<evidence type="ECO:0000313" key="3">
    <source>
        <dbReference type="EMBL" id="MDO6122168.1"/>
    </source>
</evidence>
<dbReference type="PANTHER" id="PTHR38340">
    <property type="entry name" value="S-LAYER PROTEIN"/>
    <property type="match status" value="1"/>
</dbReference>
<dbReference type="InterPro" id="IPR011049">
    <property type="entry name" value="Serralysin-like_metalloprot_C"/>
</dbReference>
<name>A0ABT8XEY4_9HYPH</name>
<reference evidence="3" key="1">
    <citation type="submission" date="2022-04" db="EMBL/GenBank/DDBJ databases">
        <title>Shinella lacus sp. nov., a novel member of the genus Shinella from water.</title>
        <authorList>
            <person name="Deng Y."/>
        </authorList>
    </citation>
    <scope>NUCLEOTIDE SEQUENCE</scope>
    <source>
        <strain evidence="3">JCM 31239</strain>
    </source>
</reference>
<dbReference type="PROSITE" id="PS00330">
    <property type="entry name" value="HEMOLYSIN_CALCIUM"/>
    <property type="match status" value="7"/>
</dbReference>
<dbReference type="SUPFAM" id="SSF51120">
    <property type="entry name" value="beta-Roll"/>
    <property type="match status" value="2"/>
</dbReference>
<keyword evidence="3" id="KW-0378">Hydrolase</keyword>
<dbReference type="InterPro" id="IPR018511">
    <property type="entry name" value="Hemolysin-typ_Ca-bd_CS"/>
</dbReference>
<dbReference type="Pfam" id="PF00353">
    <property type="entry name" value="HemolysinCabind"/>
    <property type="match status" value="4"/>
</dbReference>
<dbReference type="Proteomes" id="UP001177080">
    <property type="component" value="Unassembled WGS sequence"/>
</dbReference>
<dbReference type="InterPro" id="IPR001343">
    <property type="entry name" value="Hemolysn_Ca-bd"/>
</dbReference>
<accession>A0ABT8XEY4</accession>
<dbReference type="RefSeq" id="WP_244759885.1">
    <property type="nucleotide sequence ID" value="NZ_JALJCJ010000002.1"/>
</dbReference>
<comment type="subcellular location">
    <subcellularLocation>
        <location evidence="1">Secreted</location>
    </subcellularLocation>
</comment>
<keyword evidence="4" id="KW-1185">Reference proteome</keyword>
<dbReference type="PANTHER" id="PTHR38340:SF1">
    <property type="entry name" value="S-LAYER PROTEIN"/>
    <property type="match status" value="1"/>
</dbReference>
<keyword evidence="3" id="KW-0645">Protease</keyword>
<dbReference type="GO" id="GO:0008233">
    <property type="term" value="F:peptidase activity"/>
    <property type="evidence" value="ECO:0007669"/>
    <property type="project" value="UniProtKB-KW"/>
</dbReference>